<keyword evidence="3" id="KW-1185">Reference proteome</keyword>
<comment type="caution">
    <text evidence="2">The sequence shown here is derived from an EMBL/GenBank/DDBJ whole genome shotgun (WGS) entry which is preliminary data.</text>
</comment>
<protein>
    <submittedName>
        <fullName evidence="2">Putative eka-like protein</fullName>
    </submittedName>
</protein>
<dbReference type="Proteomes" id="UP000030854">
    <property type="component" value="Unassembled WGS sequence"/>
</dbReference>
<dbReference type="STRING" id="52586.A0A0B1PA55"/>
<dbReference type="EMBL" id="JNVN01001363">
    <property type="protein sequence ID" value="KHJ33554.1"/>
    <property type="molecule type" value="Genomic_DNA"/>
</dbReference>
<dbReference type="HOGENOM" id="CLU_018153_4_0_1"/>
<name>A0A0B1PA55_UNCNE</name>
<reference evidence="2 3" key="1">
    <citation type="journal article" date="2014" name="BMC Genomics">
        <title>Adaptive genomic structural variation in the grape powdery mildew pathogen, Erysiphe necator.</title>
        <authorList>
            <person name="Jones L."/>
            <person name="Riaz S."/>
            <person name="Morales-Cruz A."/>
            <person name="Amrine K.C."/>
            <person name="McGuire B."/>
            <person name="Gubler W.D."/>
            <person name="Walker M.A."/>
            <person name="Cantu D."/>
        </authorList>
    </citation>
    <scope>NUCLEOTIDE SEQUENCE [LARGE SCALE GENOMIC DNA]</scope>
    <source>
        <strain evidence="3">c</strain>
    </source>
</reference>
<accession>A0A0B1PA55</accession>
<evidence type="ECO:0000313" key="3">
    <source>
        <dbReference type="Proteomes" id="UP000030854"/>
    </source>
</evidence>
<organism evidence="2 3">
    <name type="scientific">Uncinula necator</name>
    <name type="common">Grape powdery mildew</name>
    <dbReference type="NCBI Taxonomy" id="52586"/>
    <lineage>
        <taxon>Eukaryota</taxon>
        <taxon>Fungi</taxon>
        <taxon>Dikarya</taxon>
        <taxon>Ascomycota</taxon>
        <taxon>Pezizomycotina</taxon>
        <taxon>Leotiomycetes</taxon>
        <taxon>Erysiphales</taxon>
        <taxon>Erysiphaceae</taxon>
        <taxon>Erysiphe</taxon>
    </lineage>
</organism>
<evidence type="ECO:0000313" key="2">
    <source>
        <dbReference type="EMBL" id="KHJ33554.1"/>
    </source>
</evidence>
<evidence type="ECO:0000256" key="1">
    <source>
        <dbReference type="SAM" id="MobiDB-lite"/>
    </source>
</evidence>
<sequence length="310" mass="34386">MRNDKNSKKSNSDKSDFRLFVRLPLEHEWLKLSPTGIREMIVKRLSISPASIGLIKPVRAGFAPSPYSIEARENILKASGRLFLSGAKLEPATQWTPLLIPTVPKIINSLKGRKEISKLMLADEIERVSSLRPEAVKVNGCQKPDAPHRTWLALFTKTPKPGFRVFDESGISSIFKKQTPIEFCKRCNGHHSSKFCSRAPLCGNCGSTMHTQDVCMAATRCKNCEGPHWSDSPKCLARSTRQGAPTKQQLKVYHQAGDHEFQTAIRSRAAVEKASEMEALIGNSENGNPVPEVNETTIISLPKSPEAEKE</sequence>
<proteinExistence type="predicted"/>
<dbReference type="AlphaFoldDB" id="A0A0B1PA55"/>
<gene>
    <name evidence="2" type="ORF">EV44_g4061</name>
</gene>
<feature type="region of interest" description="Disordered" evidence="1">
    <location>
        <begin position="281"/>
        <end position="310"/>
    </location>
</feature>